<keyword evidence="3" id="KW-1185">Reference proteome</keyword>
<reference evidence="2" key="2">
    <citation type="submission" date="2020-09" db="EMBL/GenBank/DDBJ databases">
        <authorList>
            <person name="Sun Q."/>
            <person name="Zhou Y."/>
        </authorList>
    </citation>
    <scope>NUCLEOTIDE SEQUENCE</scope>
    <source>
        <strain evidence="2">CGMCC 1.12924</strain>
    </source>
</reference>
<sequence>MKHIKSLLAPKLLFTAALLYTCFIAYGSLVNTGSLPKLDYAVSDKLIHALSYFLLFIVWFFYLIFKSNKIFYFKKTTFLCVIVFCYGIVIEVLQGTVTTVREADYYDVIANGVGILFGCFVVILSKNKILKLKNSI</sequence>
<evidence type="ECO:0008006" key="4">
    <source>
        <dbReference type="Google" id="ProtNLM"/>
    </source>
</evidence>
<dbReference type="RefSeq" id="WP_188438936.1">
    <property type="nucleotide sequence ID" value="NZ_BMGK01000001.1"/>
</dbReference>
<protein>
    <recommendedName>
        <fullName evidence="4">VanZ-like domain-containing protein</fullName>
    </recommendedName>
</protein>
<evidence type="ECO:0000256" key="1">
    <source>
        <dbReference type="SAM" id="Phobius"/>
    </source>
</evidence>
<keyword evidence="1" id="KW-0812">Transmembrane</keyword>
<evidence type="ECO:0000313" key="3">
    <source>
        <dbReference type="Proteomes" id="UP000652231"/>
    </source>
</evidence>
<gene>
    <name evidence="2" type="ORF">GCM10011312_04010</name>
</gene>
<dbReference type="PANTHER" id="PTHR28008:SF1">
    <property type="entry name" value="DOMAIN PROTEIN, PUTATIVE (AFU_ORTHOLOGUE AFUA_3G10980)-RELATED"/>
    <property type="match status" value="1"/>
</dbReference>
<keyword evidence="1" id="KW-1133">Transmembrane helix</keyword>
<dbReference type="EMBL" id="BMGK01000001">
    <property type="protein sequence ID" value="GGD83107.1"/>
    <property type="molecule type" value="Genomic_DNA"/>
</dbReference>
<reference evidence="2" key="1">
    <citation type="journal article" date="2014" name="Int. J. Syst. Evol. Microbiol.">
        <title>Complete genome sequence of Corynebacterium casei LMG S-19264T (=DSM 44701T), isolated from a smear-ripened cheese.</title>
        <authorList>
            <consortium name="US DOE Joint Genome Institute (JGI-PGF)"/>
            <person name="Walter F."/>
            <person name="Albersmeier A."/>
            <person name="Kalinowski J."/>
            <person name="Ruckert C."/>
        </authorList>
    </citation>
    <scope>NUCLEOTIDE SEQUENCE</scope>
    <source>
        <strain evidence="2">CGMCC 1.12924</strain>
    </source>
</reference>
<feature type="transmembrane region" description="Helical" evidence="1">
    <location>
        <begin position="49"/>
        <end position="65"/>
    </location>
</feature>
<dbReference type="Proteomes" id="UP000652231">
    <property type="component" value="Unassembled WGS sequence"/>
</dbReference>
<feature type="transmembrane region" description="Helical" evidence="1">
    <location>
        <begin position="108"/>
        <end position="125"/>
    </location>
</feature>
<dbReference type="PANTHER" id="PTHR28008">
    <property type="entry name" value="DOMAIN PROTEIN, PUTATIVE (AFU_ORTHOLOGUE AFUA_3G10980)-RELATED"/>
    <property type="match status" value="1"/>
</dbReference>
<proteinExistence type="predicted"/>
<evidence type="ECO:0000313" key="2">
    <source>
        <dbReference type="EMBL" id="GGD83107.1"/>
    </source>
</evidence>
<comment type="caution">
    <text evidence="2">The sequence shown here is derived from an EMBL/GenBank/DDBJ whole genome shotgun (WGS) entry which is preliminary data.</text>
</comment>
<dbReference type="AlphaFoldDB" id="A0A8J2V890"/>
<feature type="transmembrane region" description="Helical" evidence="1">
    <location>
        <begin position="12"/>
        <end position="29"/>
    </location>
</feature>
<name>A0A8J2V890_9FLAO</name>
<keyword evidence="1" id="KW-0472">Membrane</keyword>
<organism evidence="2 3">
    <name type="scientific">Planktosalinus lacus</name>
    <dbReference type="NCBI Taxonomy" id="1526573"/>
    <lineage>
        <taxon>Bacteria</taxon>
        <taxon>Pseudomonadati</taxon>
        <taxon>Bacteroidota</taxon>
        <taxon>Flavobacteriia</taxon>
        <taxon>Flavobacteriales</taxon>
        <taxon>Flavobacteriaceae</taxon>
        <taxon>Planktosalinus</taxon>
    </lineage>
</organism>
<dbReference type="NCBIfam" id="NF037970">
    <property type="entry name" value="vanZ_1"/>
    <property type="match status" value="1"/>
</dbReference>
<feature type="transmembrane region" description="Helical" evidence="1">
    <location>
        <begin position="77"/>
        <end position="96"/>
    </location>
</feature>
<accession>A0A8J2V890</accession>